<dbReference type="Proteomes" id="UP000184514">
    <property type="component" value="Unassembled WGS sequence"/>
</dbReference>
<dbReference type="OrthoDB" id="9786855at2"/>
<comment type="similarity">
    <text evidence="1">Belongs to the UPF0260 family.</text>
</comment>
<dbReference type="RefSeq" id="WP_072632571.1">
    <property type="nucleotide sequence ID" value="NZ_JABBAN010000193.1"/>
</dbReference>
<proteinExistence type="inferred from homology"/>
<comment type="caution">
    <text evidence="2">The sequence shown here is derived from an EMBL/GenBank/DDBJ whole genome shotgun (WGS) entry which is preliminary data.</text>
</comment>
<dbReference type="NCBIfam" id="NF003507">
    <property type="entry name" value="PRK05170.2-5"/>
    <property type="match status" value="1"/>
</dbReference>
<dbReference type="STRING" id="696762.PFRI_41130"/>
<organism evidence="2 3">
    <name type="scientific">Planktotalea frisia</name>
    <dbReference type="NCBI Taxonomy" id="696762"/>
    <lineage>
        <taxon>Bacteria</taxon>
        <taxon>Pseudomonadati</taxon>
        <taxon>Pseudomonadota</taxon>
        <taxon>Alphaproteobacteria</taxon>
        <taxon>Rhodobacterales</taxon>
        <taxon>Paracoccaceae</taxon>
        <taxon>Planktotalea</taxon>
    </lineage>
</organism>
<dbReference type="PIRSF" id="PIRSF006173">
    <property type="entry name" value="UCP006173"/>
    <property type="match status" value="1"/>
</dbReference>
<accession>A0A1L9NQQ3</accession>
<reference evidence="2 3" key="1">
    <citation type="submission" date="2016-10" db="EMBL/GenBank/DDBJ databases">
        <title>Genome sequence of Planktotalea frisia SH6-1.</title>
        <authorList>
            <person name="Poehlein A."/>
            <person name="Bakenhus I."/>
            <person name="Voget S."/>
            <person name="Brinkhoff T."/>
            <person name="Simon M."/>
        </authorList>
    </citation>
    <scope>NUCLEOTIDE SEQUENCE [LARGE SCALE GENOMIC DNA]</scope>
    <source>
        <strain evidence="2 3">SH6-1</strain>
    </source>
</reference>
<dbReference type="PANTHER" id="PTHR37421">
    <property type="entry name" value="UPF0260 PROTEIN YCGN"/>
    <property type="match status" value="1"/>
</dbReference>
<dbReference type="Pfam" id="PF03692">
    <property type="entry name" value="CxxCxxCC"/>
    <property type="match status" value="1"/>
</dbReference>
<keyword evidence="3" id="KW-1185">Reference proteome</keyword>
<sequence length="157" mass="18135">MSDDPIERSGLGKDFWRHKTMAQMSQKEWEALCDGCGKCCLNKLEDEDSGEVALTRVACRLLDDSTCRCAQYDIRHQFVPECIVMTPSNIKEHLYWLPQTCGYRLVYEGRDLEPWHPLKSGTAQSVHDAKVSVKDMTIPEFEVDEDDWEDHIIEEPL</sequence>
<dbReference type="PANTHER" id="PTHR37421:SF1">
    <property type="entry name" value="UPF0260 PROTEIN YCGN"/>
    <property type="match status" value="1"/>
</dbReference>
<protein>
    <recommendedName>
        <fullName evidence="1">UPF0260 protein PFRI_41130</fullName>
    </recommendedName>
</protein>
<gene>
    <name evidence="2" type="ORF">PFRI_41130</name>
</gene>
<evidence type="ECO:0000313" key="3">
    <source>
        <dbReference type="Proteomes" id="UP000184514"/>
    </source>
</evidence>
<dbReference type="InterPro" id="IPR008228">
    <property type="entry name" value="UCP006173"/>
</dbReference>
<dbReference type="EMBL" id="MLCB01000227">
    <property type="protein sequence ID" value="OJI91628.1"/>
    <property type="molecule type" value="Genomic_DNA"/>
</dbReference>
<name>A0A1L9NQQ3_9RHOB</name>
<dbReference type="AlphaFoldDB" id="A0A1L9NQQ3"/>
<evidence type="ECO:0000313" key="2">
    <source>
        <dbReference type="EMBL" id="OJI91628.1"/>
    </source>
</evidence>
<evidence type="ECO:0000256" key="1">
    <source>
        <dbReference type="HAMAP-Rule" id="MF_00676"/>
    </source>
</evidence>
<dbReference type="NCBIfam" id="NF003501">
    <property type="entry name" value="PRK05170.1-5"/>
    <property type="match status" value="1"/>
</dbReference>
<dbReference type="HAMAP" id="MF_00676">
    <property type="entry name" value="UPF0260"/>
    <property type="match status" value="1"/>
</dbReference>
<dbReference type="InterPro" id="IPR005358">
    <property type="entry name" value="Puta_zinc/iron-chelating_dom"/>
</dbReference>